<protein>
    <recommendedName>
        <fullName evidence="1">Stage 0 sporulation protein A homolog</fullName>
    </recommendedName>
</protein>
<dbReference type="GO" id="GO:0000156">
    <property type="term" value="F:phosphorelay response regulator activity"/>
    <property type="evidence" value="ECO:0007669"/>
    <property type="project" value="InterPro"/>
</dbReference>
<dbReference type="SMART" id="SM00448">
    <property type="entry name" value="REC"/>
    <property type="match status" value="1"/>
</dbReference>
<organism evidence="6 7">
    <name type="scientific">Eubacterium plexicaudatum ASF492</name>
    <dbReference type="NCBI Taxonomy" id="1235802"/>
    <lineage>
        <taxon>Bacteria</taxon>
        <taxon>Bacillati</taxon>
        <taxon>Bacillota</taxon>
        <taxon>Clostridia</taxon>
        <taxon>Eubacteriales</taxon>
        <taxon>Eubacteriaceae</taxon>
        <taxon>Eubacterium</taxon>
    </lineage>
</organism>
<dbReference type="eggNOG" id="COG3279">
    <property type="taxonomic scope" value="Bacteria"/>
</dbReference>
<dbReference type="STRING" id="1235802.C823_02851"/>
<dbReference type="InterPro" id="IPR046947">
    <property type="entry name" value="LytR-like"/>
</dbReference>
<sequence length="232" mass="26782">MEIAVVDDEKTIKEHICALIEEQQPDSRIEAYATGVELLASGKRFDIVFLDIRMEGMNGIETAKKLQKQQGDIILVFITGMKDYVFDALDLYAFQYLLKPVDEGKFAEVLERAVREAARKKERRVLFIKSRNLTLDQSEILYIESRAKKVEIHTERQNIEIYAAMDELEGQLGEGFYRCHRAYIVNMDRITEYDSESITLTSGDRVYLTKKKYGEFVKAYMWHLQNGGVSGV</sequence>
<evidence type="ECO:0000259" key="4">
    <source>
        <dbReference type="PROSITE" id="PS50110"/>
    </source>
</evidence>
<dbReference type="Proteomes" id="UP000012589">
    <property type="component" value="Unassembled WGS sequence"/>
</dbReference>
<dbReference type="InterPro" id="IPR007492">
    <property type="entry name" value="LytTR_DNA-bd_dom"/>
</dbReference>
<evidence type="ECO:0000256" key="2">
    <source>
        <dbReference type="ARBA" id="ARBA00024867"/>
    </source>
</evidence>
<dbReference type="PANTHER" id="PTHR37299:SF1">
    <property type="entry name" value="STAGE 0 SPORULATION PROTEIN A HOMOLOG"/>
    <property type="match status" value="1"/>
</dbReference>
<feature type="domain" description="Response regulatory" evidence="4">
    <location>
        <begin position="2"/>
        <end position="114"/>
    </location>
</feature>
<accession>N2A7X0</accession>
<keyword evidence="7" id="KW-1185">Reference proteome</keyword>
<evidence type="ECO:0000256" key="1">
    <source>
        <dbReference type="ARBA" id="ARBA00018672"/>
    </source>
</evidence>
<comment type="caution">
    <text evidence="6">The sequence shown here is derived from an EMBL/GenBank/DDBJ whole genome shotgun (WGS) entry which is preliminary data.</text>
</comment>
<gene>
    <name evidence="6" type="ORF">C823_02851</name>
</gene>
<proteinExistence type="predicted"/>
<evidence type="ECO:0000313" key="7">
    <source>
        <dbReference type="Proteomes" id="UP000012589"/>
    </source>
</evidence>
<dbReference type="GO" id="GO:0003677">
    <property type="term" value="F:DNA binding"/>
    <property type="evidence" value="ECO:0007669"/>
    <property type="project" value="InterPro"/>
</dbReference>
<dbReference type="SUPFAM" id="SSF52172">
    <property type="entry name" value="CheY-like"/>
    <property type="match status" value="1"/>
</dbReference>
<dbReference type="Gene3D" id="3.40.50.2300">
    <property type="match status" value="1"/>
</dbReference>
<evidence type="ECO:0000256" key="3">
    <source>
        <dbReference type="PROSITE-ProRule" id="PRU00169"/>
    </source>
</evidence>
<dbReference type="PROSITE" id="PS50930">
    <property type="entry name" value="HTH_LYTTR"/>
    <property type="match status" value="1"/>
</dbReference>
<dbReference type="InterPro" id="IPR011006">
    <property type="entry name" value="CheY-like_superfamily"/>
</dbReference>
<dbReference type="HOGENOM" id="CLU_000445_14_2_9"/>
<keyword evidence="3" id="KW-0597">Phosphoprotein</keyword>
<reference evidence="6 7" key="1">
    <citation type="journal article" date="2014" name="Genome Announc.">
        <title>Draft genome sequences of the altered schaedler flora, a defined bacterial community from gnotobiotic mice.</title>
        <authorList>
            <person name="Wannemuehler M.J."/>
            <person name="Overstreet A.M."/>
            <person name="Ward D.V."/>
            <person name="Phillips G.J."/>
        </authorList>
    </citation>
    <scope>NUCLEOTIDE SEQUENCE [LARGE SCALE GENOMIC DNA]</scope>
    <source>
        <strain evidence="6 7">ASF492</strain>
    </source>
</reference>
<evidence type="ECO:0000313" key="6">
    <source>
        <dbReference type="EMBL" id="EMZ25457.1"/>
    </source>
</evidence>
<dbReference type="PROSITE" id="PS50110">
    <property type="entry name" value="RESPONSE_REGULATORY"/>
    <property type="match status" value="1"/>
</dbReference>
<dbReference type="OrthoDB" id="113975at2"/>
<evidence type="ECO:0000259" key="5">
    <source>
        <dbReference type="PROSITE" id="PS50930"/>
    </source>
</evidence>
<dbReference type="Pfam" id="PF00072">
    <property type="entry name" value="Response_reg"/>
    <property type="match status" value="1"/>
</dbReference>
<dbReference type="PANTHER" id="PTHR37299">
    <property type="entry name" value="TRANSCRIPTIONAL REGULATOR-RELATED"/>
    <property type="match status" value="1"/>
</dbReference>
<dbReference type="Pfam" id="PF04397">
    <property type="entry name" value="LytTR"/>
    <property type="match status" value="1"/>
</dbReference>
<dbReference type="PATRIC" id="fig|1235802.3.peg.3012"/>
<name>N2A7X0_9FIRM</name>
<comment type="function">
    <text evidence="2">May play the central regulatory role in sporulation. It may be an element of the effector pathway responsible for the activation of sporulation genes in response to nutritional stress. Spo0A may act in concert with spo0H (a sigma factor) to control the expression of some genes that are critical to the sporulation process.</text>
</comment>
<dbReference type="Gene3D" id="2.40.50.1020">
    <property type="entry name" value="LytTr DNA-binding domain"/>
    <property type="match status" value="1"/>
</dbReference>
<feature type="domain" description="HTH LytTR-type" evidence="5">
    <location>
        <begin position="126"/>
        <end position="223"/>
    </location>
</feature>
<dbReference type="SMART" id="SM00850">
    <property type="entry name" value="LytTR"/>
    <property type="match status" value="1"/>
</dbReference>
<dbReference type="EMBL" id="AQFT01000088">
    <property type="protein sequence ID" value="EMZ25457.1"/>
    <property type="molecule type" value="Genomic_DNA"/>
</dbReference>
<feature type="modified residue" description="4-aspartylphosphate" evidence="3">
    <location>
        <position position="51"/>
    </location>
</feature>
<dbReference type="InterPro" id="IPR001789">
    <property type="entry name" value="Sig_transdc_resp-reg_receiver"/>
</dbReference>
<dbReference type="AlphaFoldDB" id="N2A7X0"/>